<organism evidence="2 3">
    <name type="scientific">Dryococelus australis</name>
    <dbReference type="NCBI Taxonomy" id="614101"/>
    <lineage>
        <taxon>Eukaryota</taxon>
        <taxon>Metazoa</taxon>
        <taxon>Ecdysozoa</taxon>
        <taxon>Arthropoda</taxon>
        <taxon>Hexapoda</taxon>
        <taxon>Insecta</taxon>
        <taxon>Pterygota</taxon>
        <taxon>Neoptera</taxon>
        <taxon>Polyneoptera</taxon>
        <taxon>Phasmatodea</taxon>
        <taxon>Verophasmatodea</taxon>
        <taxon>Anareolatae</taxon>
        <taxon>Phasmatidae</taxon>
        <taxon>Eurycanthinae</taxon>
        <taxon>Dryococelus</taxon>
    </lineage>
</organism>
<reference evidence="2 3" key="1">
    <citation type="submission" date="2023-02" db="EMBL/GenBank/DDBJ databases">
        <title>LHISI_Scaffold_Assembly.</title>
        <authorList>
            <person name="Stuart O.P."/>
            <person name="Cleave R."/>
            <person name="Magrath M.J.L."/>
            <person name="Mikheyev A.S."/>
        </authorList>
    </citation>
    <scope>NUCLEOTIDE SEQUENCE [LARGE SCALE GENOMIC DNA]</scope>
    <source>
        <strain evidence="2">Daus_M_001</strain>
        <tissue evidence="2">Leg muscle</tissue>
    </source>
</reference>
<feature type="compositionally biased region" description="Basic and acidic residues" evidence="1">
    <location>
        <begin position="443"/>
        <end position="453"/>
    </location>
</feature>
<protein>
    <submittedName>
        <fullName evidence="2">Uncharacterized protein</fullName>
    </submittedName>
</protein>
<name>A0ABQ9ING6_9NEOP</name>
<gene>
    <name evidence="2" type="ORF">PR048_003576</name>
</gene>
<feature type="region of interest" description="Disordered" evidence="1">
    <location>
        <begin position="415"/>
        <end position="468"/>
    </location>
</feature>
<accession>A0ABQ9ING6</accession>
<sequence length="967" mass="107518">MSLERRAGLPCSRDRHRLPGMRDDACRLTSFSCWLAEGPRPQVTYPTPCVHPSFRRPLQLLSWSLRWERADEVAGDDDISEDSDDIHEGADDDDIDEGAGDDIEEDADDDVIHEDDDDTDDYADYDDIDEYAGDDNIDEDTDYDDIDEYADDDDIGKDADDDDTDYDDIDEYADHDTDKDTDDDDIYKDTDDDGIDEYANDDDTDKDTDDDDIYKDTDGDADGDNDIRMAFFQKWLHDLDGLYQKTRRDRDSGGVVVRLLASHLGEPGSILCGIPPPPDSHLWESCRTMLLVVRFSRDLPLPRRCISTPLHTNLVSLLAALNTSFHIRPTLLHPRGGRVAGRRCRTRSATAERGMLWNGASILDRPARVWRTGLLPRRWPGDVRSGMWGMLHEASLSARVTAVTLADLPLRSCTGIPSRERRGEGGKGCNAQEPERGLGGNERSLRKPADQQHRPARFPHAKIREWPGSGIEPGSSWWQASRLTAQPPRAQHYWNFGRYHYWRRPPVRRWSEVREVMCSNPKQGMGAAVAERLACSPPTKANRAQSPAGATLGFSDVGIVLNDAATRWVFWRISRPPLFFSFRRCSVLTSVTLIGSQDLALRAWLAPATGSSAYISPASARARALCVRRGTQFVDLLSASALTTPKRHTTSPPPPLMIIARAVIGAPAARTTHLAHHRSADAAFTASPGLRTRNNVATPLIFGGAVVSERLDCSPLTKVNRVQFPAVHYRIYLSPYGDRPGGDKTAATLPPAGLTDSHPRWSACKMGIATTTYPTSSGEKIAETNLLTNSLCGKRNENLPPRRCRGASPWPSDYRSATLPLSYGATHVIAATNKKFLMAESPLELRGSSGREAKINEQPINTKLRRKDSKNALPFSPYFLLRESLRGTTSPEKFHFSPSCPRRIPLSPARGVSMEQRWNERAGKREIPEETRQPSAGMKGRGKREIPEKIRLPKASSGTTPTCENPE</sequence>
<evidence type="ECO:0000256" key="1">
    <source>
        <dbReference type="SAM" id="MobiDB-lite"/>
    </source>
</evidence>
<dbReference type="Proteomes" id="UP001159363">
    <property type="component" value="Chromosome 1"/>
</dbReference>
<feature type="region of interest" description="Disordered" evidence="1">
    <location>
        <begin position="913"/>
        <end position="967"/>
    </location>
</feature>
<comment type="caution">
    <text evidence="2">The sequence shown here is derived from an EMBL/GenBank/DDBJ whole genome shotgun (WGS) entry which is preliminary data.</text>
</comment>
<feature type="compositionally biased region" description="Basic and acidic residues" evidence="1">
    <location>
        <begin position="917"/>
        <end position="932"/>
    </location>
</feature>
<feature type="region of interest" description="Disordered" evidence="1">
    <location>
        <begin position="74"/>
        <end position="220"/>
    </location>
</feature>
<keyword evidence="3" id="KW-1185">Reference proteome</keyword>
<feature type="compositionally biased region" description="Polar residues" evidence="1">
    <location>
        <begin position="956"/>
        <end position="967"/>
    </location>
</feature>
<evidence type="ECO:0000313" key="2">
    <source>
        <dbReference type="EMBL" id="KAJ8898216.1"/>
    </source>
</evidence>
<feature type="compositionally biased region" description="Acidic residues" evidence="1">
    <location>
        <begin position="179"/>
        <end position="220"/>
    </location>
</feature>
<proteinExistence type="predicted"/>
<evidence type="ECO:0000313" key="3">
    <source>
        <dbReference type="Proteomes" id="UP001159363"/>
    </source>
</evidence>
<feature type="compositionally biased region" description="Acidic residues" evidence="1">
    <location>
        <begin position="74"/>
        <end position="171"/>
    </location>
</feature>
<dbReference type="EMBL" id="JARBHB010000001">
    <property type="protein sequence ID" value="KAJ8898216.1"/>
    <property type="molecule type" value="Genomic_DNA"/>
</dbReference>